<dbReference type="InterPro" id="IPR004995">
    <property type="entry name" value="Spore_Ger"/>
</dbReference>
<dbReference type="PANTHER" id="PTHR22550">
    <property type="entry name" value="SPORE GERMINATION PROTEIN"/>
    <property type="match status" value="1"/>
</dbReference>
<name>A0A953IA48_SYMTR</name>
<evidence type="ECO:0000256" key="3">
    <source>
        <dbReference type="SAM" id="Phobius"/>
    </source>
</evidence>
<feature type="transmembrane region" description="Helical" evidence="3">
    <location>
        <begin position="492"/>
        <end position="514"/>
    </location>
</feature>
<reference evidence="4" key="1">
    <citation type="submission" date="2017-11" db="EMBL/GenBank/DDBJ databases">
        <title>Three new genomes from thermophilic consortium.</title>
        <authorList>
            <person name="Quaggio R."/>
            <person name="Amgarten D."/>
            <person name="Setubal J.C."/>
        </authorList>
    </citation>
    <scope>NUCLEOTIDE SEQUENCE</scope>
    <source>
        <strain evidence="4">ZCTH01-B2</strain>
    </source>
</reference>
<dbReference type="InterPro" id="IPR050768">
    <property type="entry name" value="UPF0353/GerABKA_families"/>
</dbReference>
<comment type="caution">
    <text evidence="4">The sequence shown here is derived from an EMBL/GenBank/DDBJ whole genome shotgun (WGS) entry which is preliminary data.</text>
</comment>
<sequence length="618" mass="67680">MTLIACPRPPACTRRPGYSRPAHAGTLHLETGGVCVNVWDGLKRLLDPSTTMSKDTFSLEDQGHPPASAEQAAQMVADARIHTSALLTRLDRLAQAAGQGGEAIRQAGDLSANLDENVNHFKELFRHPRNKDLIVREITIATEPPIRAALLFMEGISDKQIINGYILEPLMLLGHELRLSPQPGPAAVDLVEQRLLTGNQVSRHHDVSSLAEAMLAGDTVILLDGAAVGLAVETKDPPTRSVSDPKVEQVIWGPNDAFTEAWRVNVALVRRRLKDPRLVTEILTVGTVSRTYVGMMYIDTIAPPLLVAEVKRRIEAIKVDVVNGSGTLQPYIDDHPRSLLPTTLMTERPDRAAAYLSEGHVVLFVDTSPHAIICPTTFWALLQTAEDYYLRWPFGTILRYIRVGALIISLVLPSFYIAMVNYHPEMIPTELMLFLAQSREPVPMPAVVELVGMEVVFELIREAGARIPGVIGPTVGLVASLVLGQAAVEARIVSPIMILVVAVTGLASFALPNYLAGWGIRTFRFLLLMATTVLGFLGLAAGIHMLVLYAASLRSFGIAYLTPVVAYAGKASDVVYTPPLYKQEERPGYMHSLNRRRQREVVRTWDPHSPQPDPHQGG</sequence>
<dbReference type="GO" id="GO:0016020">
    <property type="term" value="C:membrane"/>
    <property type="evidence" value="ECO:0007669"/>
    <property type="project" value="InterPro"/>
</dbReference>
<comment type="similarity">
    <text evidence="1">Belongs to the GerABKA family.</text>
</comment>
<dbReference type="Proteomes" id="UP000732377">
    <property type="component" value="Unassembled WGS sequence"/>
</dbReference>
<dbReference type="Pfam" id="PF03323">
    <property type="entry name" value="GerA"/>
    <property type="match status" value="1"/>
</dbReference>
<evidence type="ECO:0000256" key="2">
    <source>
        <dbReference type="ARBA" id="ARBA00023136"/>
    </source>
</evidence>
<dbReference type="EMBL" id="PIUK01000114">
    <property type="protein sequence ID" value="MBY6276854.1"/>
    <property type="molecule type" value="Genomic_DNA"/>
</dbReference>
<feature type="transmembrane region" description="Helical" evidence="3">
    <location>
        <begin position="526"/>
        <end position="551"/>
    </location>
</feature>
<proteinExistence type="inferred from homology"/>
<dbReference type="PANTHER" id="PTHR22550:SF5">
    <property type="entry name" value="LEUCINE ZIPPER PROTEIN 4"/>
    <property type="match status" value="1"/>
</dbReference>
<protein>
    <submittedName>
        <fullName evidence="4">Spore germination protein</fullName>
    </submittedName>
</protein>
<feature type="transmembrane region" description="Helical" evidence="3">
    <location>
        <begin position="400"/>
        <end position="422"/>
    </location>
</feature>
<keyword evidence="3" id="KW-0812">Transmembrane</keyword>
<accession>A0A953IA48</accession>
<dbReference type="GO" id="GO:0009847">
    <property type="term" value="P:spore germination"/>
    <property type="evidence" value="ECO:0007669"/>
    <property type="project" value="InterPro"/>
</dbReference>
<keyword evidence="2 3" id="KW-0472">Membrane</keyword>
<keyword evidence="3" id="KW-1133">Transmembrane helix</keyword>
<evidence type="ECO:0000256" key="1">
    <source>
        <dbReference type="ARBA" id="ARBA00005278"/>
    </source>
</evidence>
<dbReference type="AlphaFoldDB" id="A0A953IA48"/>
<evidence type="ECO:0000313" key="5">
    <source>
        <dbReference type="Proteomes" id="UP000732377"/>
    </source>
</evidence>
<gene>
    <name evidence="4" type="ORF">CWE10_11705</name>
</gene>
<organism evidence="4 5">
    <name type="scientific">Symbiobacterium thermophilum</name>
    <dbReference type="NCBI Taxonomy" id="2734"/>
    <lineage>
        <taxon>Bacteria</taxon>
        <taxon>Bacillati</taxon>
        <taxon>Bacillota</taxon>
        <taxon>Clostridia</taxon>
        <taxon>Eubacteriales</taxon>
        <taxon>Symbiobacteriaceae</taxon>
        <taxon>Symbiobacterium</taxon>
    </lineage>
</organism>
<evidence type="ECO:0000313" key="4">
    <source>
        <dbReference type="EMBL" id="MBY6276854.1"/>
    </source>
</evidence>
<feature type="transmembrane region" description="Helical" evidence="3">
    <location>
        <begin position="467"/>
        <end position="486"/>
    </location>
</feature>